<evidence type="ECO:0000256" key="1">
    <source>
        <dbReference type="SAM" id="MobiDB-lite"/>
    </source>
</evidence>
<reference evidence="2 3" key="1">
    <citation type="submission" date="2011-12" db="EMBL/GenBank/DDBJ databases">
        <title>Complete sequence of Mycobacterium rhodesiae NBB3.</title>
        <authorList>
            <consortium name="US DOE Joint Genome Institute"/>
            <person name="Lucas S."/>
            <person name="Han J."/>
            <person name="Lapidus A."/>
            <person name="Cheng J.-F."/>
            <person name="Goodwin L."/>
            <person name="Pitluck S."/>
            <person name="Peters L."/>
            <person name="Mikhailova N."/>
            <person name="Gu W."/>
            <person name="Detter J.C."/>
            <person name="Han C."/>
            <person name="Tapia R."/>
            <person name="Land M."/>
            <person name="Hauser L."/>
            <person name="Kyrpides N."/>
            <person name="Ivanova N."/>
            <person name="Pagani I."/>
            <person name="Mattes T."/>
            <person name="Holmes A."/>
            <person name="Rutledge P."/>
            <person name="Paulsen I."/>
            <person name="Coleman N."/>
            <person name="Woyke T."/>
        </authorList>
    </citation>
    <scope>NUCLEOTIDE SEQUENCE [LARGE SCALE GENOMIC DNA]</scope>
    <source>
        <strain evidence="2 3">NBB3</strain>
    </source>
</reference>
<keyword evidence="3" id="KW-1185">Reference proteome</keyword>
<sequence length="742" mass="81857">MTSLADTDGPRQSADPPRYNGHVLDGTYRNDVPVLRNAGFTNIIPIPAGRKTPPPTGYTGNKDGNGHLDVSTEQSAEWQRTHGDYGPAIVLQDGQQGVDVDNYAKGDRLAGAAVEGLREIEERTGCEYPVTAAIYHRDDGSAKYLYNGTPGVELRGVICPGVETVSWDYRYLHVGINPDTGKPQRWGWGSPTTGITAEADGPIPAEQWATLPEALEAEHVAEDHGKLASLVSDEQARTWLQAMPEGPMSHLVRERLMHALTDLSGRNGSRHDRTRQHVRQLVEYGAARLPGAETALAVIDGELSELRKSDPSRASDDGEFDRLVSWAAKRCRPDVFHALRCLNRNGGRVRITREEADEPTSAGGNIIFKVFEPSEWTQAVAPPEFVIRKALTADTFGVNAGPKKSLKTHDNGAMALSIATATNLYRCEAFSVPKARKVLYIVGEGGEAPVRRTLLRLARAYGIDLNELVRDPNTPLVLAFGAAPIDGPAFRSSVLTLLDRYQPDVVLIESFYNFHPADVQPGNLYERGQLIDDYHKFIRAECEGATSLLTDHYRSTSAKTHDLDNISMAGQAENADSWITRYHRSAGDVPNGDFYLQTAFSSRQWGGTEWHVDWHLGAFDHDLGAHVGEIHWDVRPATASNADKQKPRVILETNEDRLAYIRDFVRDHPKMTKSECLEALRAATALSKATWSGVWAEAQERGLITQVRMTRPEGADGKTVTRQVWIPGDGAKTLEKDRQTWS</sequence>
<dbReference type="Gene3D" id="3.40.50.300">
    <property type="entry name" value="P-loop containing nucleotide triphosphate hydrolases"/>
    <property type="match status" value="1"/>
</dbReference>
<protein>
    <recommendedName>
        <fullName evidence="4">DNA primase/polymerase bifunctional N-terminal domain-containing protein</fullName>
    </recommendedName>
</protein>
<evidence type="ECO:0008006" key="4">
    <source>
        <dbReference type="Google" id="ProtNLM"/>
    </source>
</evidence>
<dbReference type="AlphaFoldDB" id="G8RX86"/>
<dbReference type="PATRIC" id="fig|710685.3.peg.2544"/>
<dbReference type="STRING" id="710685.MycrhN_2549"/>
<dbReference type="InterPro" id="IPR027417">
    <property type="entry name" value="P-loop_NTPase"/>
</dbReference>
<evidence type="ECO:0000313" key="3">
    <source>
        <dbReference type="Proteomes" id="UP000005442"/>
    </source>
</evidence>
<dbReference type="Pfam" id="PF13481">
    <property type="entry name" value="AAA_25"/>
    <property type="match status" value="1"/>
</dbReference>
<dbReference type="eggNOG" id="COG0467">
    <property type="taxonomic scope" value="Bacteria"/>
</dbReference>
<gene>
    <name evidence="2" type="ordered locus">MycrhN_2549</name>
</gene>
<accession>G8RX86</accession>
<feature type="region of interest" description="Disordered" evidence="1">
    <location>
        <begin position="1"/>
        <end position="22"/>
    </location>
</feature>
<evidence type="ECO:0000313" key="2">
    <source>
        <dbReference type="EMBL" id="AEV73134.1"/>
    </source>
</evidence>
<dbReference type="HOGENOM" id="CLU_367541_0_0_11"/>
<organism evidence="2 3">
    <name type="scientific">Mycolicibacterium rhodesiae (strain NBB3)</name>
    <name type="common">Mycobacterium rhodesiae</name>
    <dbReference type="NCBI Taxonomy" id="710685"/>
    <lineage>
        <taxon>Bacteria</taxon>
        <taxon>Bacillati</taxon>
        <taxon>Actinomycetota</taxon>
        <taxon>Actinomycetes</taxon>
        <taxon>Mycobacteriales</taxon>
        <taxon>Mycobacteriaceae</taxon>
        <taxon>Mycolicibacterium</taxon>
    </lineage>
</organism>
<dbReference type="KEGG" id="mrh:MycrhN_2549"/>
<dbReference type="Proteomes" id="UP000005442">
    <property type="component" value="Chromosome"/>
</dbReference>
<dbReference type="EMBL" id="CP003169">
    <property type="protein sequence ID" value="AEV73134.1"/>
    <property type="molecule type" value="Genomic_DNA"/>
</dbReference>
<name>G8RX86_MYCRN</name>
<proteinExistence type="predicted"/>